<evidence type="ECO:0000256" key="5">
    <source>
        <dbReference type="SAM" id="MobiDB-lite"/>
    </source>
</evidence>
<evidence type="ECO:0000256" key="1">
    <source>
        <dbReference type="ARBA" id="ARBA00022744"/>
    </source>
</evidence>
<dbReference type="SMART" id="SM01391">
    <property type="entry name" value="Filament"/>
    <property type="match status" value="1"/>
</dbReference>
<dbReference type="InterPro" id="IPR003054">
    <property type="entry name" value="Keratin_II"/>
</dbReference>
<protein>
    <submittedName>
        <fullName evidence="8">Keratin, type II cytoskeletal 3</fullName>
    </submittedName>
</protein>
<feature type="coiled-coil region" evidence="4">
    <location>
        <begin position="355"/>
        <end position="410"/>
    </location>
</feature>
<feature type="coiled-coil region" evidence="4">
    <location>
        <begin position="160"/>
        <end position="194"/>
    </location>
</feature>
<gene>
    <name evidence="8" type="primary">LOC101997357</name>
</gene>
<evidence type="ECO:0000259" key="6">
    <source>
        <dbReference type="PROSITE" id="PS51842"/>
    </source>
</evidence>
<dbReference type="Gene3D" id="1.20.5.1160">
    <property type="entry name" value="Vasodilator-stimulated phosphoprotein"/>
    <property type="match status" value="1"/>
</dbReference>
<proteinExistence type="predicted"/>
<dbReference type="PROSITE" id="PS51842">
    <property type="entry name" value="IF_ROD_2"/>
    <property type="match status" value="1"/>
</dbReference>
<evidence type="ECO:0000256" key="2">
    <source>
        <dbReference type="ARBA" id="ARBA00022754"/>
    </source>
</evidence>
<name>A0ABM0KWA6_MICOH</name>
<dbReference type="Gene3D" id="1.20.5.500">
    <property type="entry name" value="Single helix bin"/>
    <property type="match status" value="1"/>
</dbReference>
<evidence type="ECO:0000313" key="7">
    <source>
        <dbReference type="Proteomes" id="UP000694915"/>
    </source>
</evidence>
<sequence>MIRQVYKTPYGGSQGLSCWSAVEFGSTRKNYIARSGAASVKDYGVRSGGPALGSRMLFGLGSGRPVSVSVAAGGSQTGSFGGLLGSYDTGSGGGFGGGGGMGGGIGRTGDFGLAGVFGRPRIFGPGIIQEVTINKSLLQPLNVETDTQTVKMKVKEYELIKALNEKLACFLDKARFVERQNKTLEATWKQLQQQGPSSLPSTDSLDSRFESFISSLQGDLDDITLERGHLDAELWNLQGTVADYTKKYEDEINKRKAAENDSEALKKNVESAHMTEMKLQANVDTLIKEINFLRNLFEADLSQFQSRANDTSMVLSMDNNHSLDLHSIISGIRIQFEEIAQRDKVEAELLYQTKLGELQSTAGRHQEELRSINDQMEDFSRIIQRLQAEVENAKKQNKKLVTSITETEQHGETALRDANTKLQDSQVALKKGKDDLVRLRRDYQKLLDVTITLDIEIAAYRQLLKGAEYRMSGGYQSAVSISAVNCSSSSCALALSSGAYRSVFGVGQGTGSDVRPASSNGSRFGSVFGGSSFGHASRGSRGVCGRGVGSGSNGAGSVDLSQPSRLYSK</sequence>
<dbReference type="Pfam" id="PF16208">
    <property type="entry name" value="Keratin_2_head"/>
    <property type="match status" value="1"/>
</dbReference>
<dbReference type="Pfam" id="PF00038">
    <property type="entry name" value="Filament"/>
    <property type="match status" value="1"/>
</dbReference>
<keyword evidence="7" id="KW-1185">Reference proteome</keyword>
<dbReference type="RefSeq" id="XP_005354077.3">
    <property type="nucleotide sequence ID" value="XM_005354020.3"/>
</dbReference>
<reference evidence="8" key="1">
    <citation type="submission" date="2025-08" db="UniProtKB">
        <authorList>
            <consortium name="RefSeq"/>
        </authorList>
    </citation>
    <scope>IDENTIFICATION</scope>
</reference>
<dbReference type="PANTHER" id="PTHR45616">
    <property type="entry name" value="GATA-TYPE DOMAIN-CONTAINING PROTEIN"/>
    <property type="match status" value="1"/>
</dbReference>
<feature type="compositionally biased region" description="Polar residues" evidence="5">
    <location>
        <begin position="559"/>
        <end position="569"/>
    </location>
</feature>
<dbReference type="SUPFAM" id="SSF64593">
    <property type="entry name" value="Intermediate filament protein, coiled coil region"/>
    <property type="match status" value="2"/>
</dbReference>
<dbReference type="Proteomes" id="UP000694915">
    <property type="component" value="Chromosome 15"/>
</dbReference>
<dbReference type="InterPro" id="IPR039008">
    <property type="entry name" value="IF_rod_dom"/>
</dbReference>
<evidence type="ECO:0000256" key="4">
    <source>
        <dbReference type="SAM" id="Coils"/>
    </source>
</evidence>
<dbReference type="Gene3D" id="1.20.5.170">
    <property type="match status" value="1"/>
</dbReference>
<evidence type="ECO:0000256" key="3">
    <source>
        <dbReference type="ARBA" id="ARBA00023054"/>
    </source>
</evidence>
<feature type="domain" description="IF rod" evidence="6">
    <location>
        <begin position="156"/>
        <end position="471"/>
    </location>
</feature>
<dbReference type="PRINTS" id="PR01276">
    <property type="entry name" value="TYPE2KERATIN"/>
</dbReference>
<feature type="coiled-coil region" evidence="4">
    <location>
        <begin position="241"/>
        <end position="275"/>
    </location>
</feature>
<keyword evidence="2" id="KW-0403">Intermediate filament</keyword>
<dbReference type="InterPro" id="IPR032444">
    <property type="entry name" value="Keratin_2_head"/>
</dbReference>
<keyword evidence="1" id="KW-0416">Keratin</keyword>
<evidence type="ECO:0000313" key="8">
    <source>
        <dbReference type="RefSeq" id="XP_005354077.3"/>
    </source>
</evidence>
<dbReference type="GeneID" id="101997357"/>
<organism evidence="7 8">
    <name type="scientific">Microtus ochrogaster</name>
    <name type="common">Prairie vole</name>
    <dbReference type="NCBI Taxonomy" id="79684"/>
    <lineage>
        <taxon>Eukaryota</taxon>
        <taxon>Metazoa</taxon>
        <taxon>Chordata</taxon>
        <taxon>Craniata</taxon>
        <taxon>Vertebrata</taxon>
        <taxon>Euteleostomi</taxon>
        <taxon>Mammalia</taxon>
        <taxon>Eutheria</taxon>
        <taxon>Euarchontoglires</taxon>
        <taxon>Glires</taxon>
        <taxon>Rodentia</taxon>
        <taxon>Myomorpha</taxon>
        <taxon>Muroidea</taxon>
        <taxon>Cricetidae</taxon>
        <taxon>Arvicolinae</taxon>
        <taxon>Microtus</taxon>
    </lineage>
</organism>
<feature type="region of interest" description="Disordered" evidence="5">
    <location>
        <begin position="550"/>
        <end position="569"/>
    </location>
</feature>
<keyword evidence="3 4" id="KW-0175">Coiled coil</keyword>
<dbReference type="PANTHER" id="PTHR45616:SF45">
    <property type="entry name" value="IF ROD DOMAIN-CONTAINING PROTEIN"/>
    <property type="match status" value="1"/>
</dbReference>
<accession>A0ABM0KWA6</accession>